<evidence type="ECO:0000313" key="2">
    <source>
        <dbReference type="EMBL" id="MFD1644576.1"/>
    </source>
</evidence>
<protein>
    <submittedName>
        <fullName evidence="2">NTP transferase domain-containing protein</fullName>
    </submittedName>
</protein>
<dbReference type="Pfam" id="PF12804">
    <property type="entry name" value="NTP_transf_3"/>
    <property type="match status" value="1"/>
</dbReference>
<dbReference type="InterPro" id="IPR029044">
    <property type="entry name" value="Nucleotide-diphossugar_trans"/>
</dbReference>
<comment type="caution">
    <text evidence="2">The sequence shown here is derived from an EMBL/GenBank/DDBJ whole genome shotgun (WGS) entry which is preliminary data.</text>
</comment>
<dbReference type="RefSeq" id="WP_256399841.1">
    <property type="nucleotide sequence ID" value="NZ_JANHJR010000002.1"/>
</dbReference>
<feature type="domain" description="MobA-like NTP transferase" evidence="1">
    <location>
        <begin position="9"/>
        <end position="173"/>
    </location>
</feature>
<dbReference type="PANTHER" id="PTHR43777:SF1">
    <property type="entry name" value="MOLYBDENUM COFACTOR CYTIDYLYLTRANSFERASE"/>
    <property type="match status" value="1"/>
</dbReference>
<dbReference type="AlphaFoldDB" id="A0ABD6DEZ6"/>
<evidence type="ECO:0000313" key="3">
    <source>
        <dbReference type="Proteomes" id="UP001597034"/>
    </source>
</evidence>
<accession>A0ABD6DEZ6</accession>
<gene>
    <name evidence="2" type="ORF">ACFSBL_02670</name>
</gene>
<dbReference type="Proteomes" id="UP001597034">
    <property type="component" value="Unassembled WGS sequence"/>
</dbReference>
<dbReference type="GO" id="GO:0016779">
    <property type="term" value="F:nucleotidyltransferase activity"/>
    <property type="evidence" value="ECO:0007669"/>
    <property type="project" value="UniProtKB-ARBA"/>
</dbReference>
<keyword evidence="2" id="KW-0808">Transferase</keyword>
<dbReference type="PANTHER" id="PTHR43777">
    <property type="entry name" value="MOLYBDENUM COFACTOR CYTIDYLYLTRANSFERASE"/>
    <property type="match status" value="1"/>
</dbReference>
<name>A0ABD6DEZ6_9EURY</name>
<organism evidence="2 3">
    <name type="scientific">Haloarchaeobius litoreus</name>
    <dbReference type="NCBI Taxonomy" id="755306"/>
    <lineage>
        <taxon>Archaea</taxon>
        <taxon>Methanobacteriati</taxon>
        <taxon>Methanobacteriota</taxon>
        <taxon>Stenosarchaea group</taxon>
        <taxon>Halobacteria</taxon>
        <taxon>Halobacteriales</taxon>
        <taxon>Halorubellaceae</taxon>
        <taxon>Haloarchaeobius</taxon>
    </lineage>
</organism>
<dbReference type="InterPro" id="IPR025877">
    <property type="entry name" value="MobA-like_NTP_Trfase"/>
</dbReference>
<reference evidence="2 3" key="1">
    <citation type="journal article" date="2019" name="Int. J. Syst. Evol. Microbiol.">
        <title>The Global Catalogue of Microorganisms (GCM) 10K type strain sequencing project: providing services to taxonomists for standard genome sequencing and annotation.</title>
        <authorList>
            <consortium name="The Broad Institute Genomics Platform"/>
            <consortium name="The Broad Institute Genome Sequencing Center for Infectious Disease"/>
            <person name="Wu L."/>
            <person name="Ma J."/>
        </authorList>
    </citation>
    <scope>NUCLEOTIDE SEQUENCE [LARGE SCALE GENOMIC DNA]</scope>
    <source>
        <strain evidence="2 3">CGMCC 1.10390</strain>
    </source>
</reference>
<dbReference type="EMBL" id="JBHUDO010000001">
    <property type="protein sequence ID" value="MFD1644576.1"/>
    <property type="molecule type" value="Genomic_DNA"/>
</dbReference>
<proteinExistence type="predicted"/>
<evidence type="ECO:0000259" key="1">
    <source>
        <dbReference type="Pfam" id="PF12804"/>
    </source>
</evidence>
<keyword evidence="3" id="KW-1185">Reference proteome</keyword>
<sequence>MPTDRPVVGILLAAGTGSRFDDEQKLLADLDGEPLVRHAARTLLDADLDGVVAVLGHERERVAAALPPEVDTVHNPDYVEGQATTVSRGARAAAERGATAAVFALGDMPCVAPGTVDALVAAYRSRDPGTDADIVVPTYDGRRGNPVLFGAAHFAALQDVSGDTGGRALFDVHPVERVAVDDPGIHRDVDTEADLRELAERCED</sequence>
<dbReference type="CDD" id="cd04182">
    <property type="entry name" value="GT_2_like_f"/>
    <property type="match status" value="1"/>
</dbReference>
<dbReference type="SUPFAM" id="SSF53448">
    <property type="entry name" value="Nucleotide-diphospho-sugar transferases"/>
    <property type="match status" value="1"/>
</dbReference>
<dbReference type="Gene3D" id="3.90.550.10">
    <property type="entry name" value="Spore Coat Polysaccharide Biosynthesis Protein SpsA, Chain A"/>
    <property type="match status" value="1"/>
</dbReference>